<sequence length="62" mass="7457">MDNILKAVVNKWGNMLYCLVVRILIENIEVAIEEFAYVQYNHVRPHSYNNYKTPYEARYGWC</sequence>
<name>A0A6N2RVG3_9FIRM</name>
<evidence type="ECO:0008006" key="2">
    <source>
        <dbReference type="Google" id="ProtNLM"/>
    </source>
</evidence>
<dbReference type="InterPro" id="IPR012337">
    <property type="entry name" value="RNaseH-like_sf"/>
</dbReference>
<protein>
    <recommendedName>
        <fullName evidence="2">Integrase catalytic domain-containing protein</fullName>
    </recommendedName>
</protein>
<proteinExistence type="predicted"/>
<accession>A0A6N2RVG3</accession>
<reference evidence="1" key="1">
    <citation type="submission" date="2019-11" db="EMBL/GenBank/DDBJ databases">
        <authorList>
            <person name="Feng L."/>
        </authorList>
    </citation>
    <scope>NUCLEOTIDE SEQUENCE</scope>
    <source>
        <strain evidence="1">CnexileLFYP112</strain>
    </source>
</reference>
<dbReference type="SUPFAM" id="SSF53098">
    <property type="entry name" value="Ribonuclease H-like"/>
    <property type="match status" value="1"/>
</dbReference>
<organism evidence="1">
    <name type="scientific">[Clostridium] nexile</name>
    <dbReference type="NCBI Taxonomy" id="29361"/>
    <lineage>
        <taxon>Bacteria</taxon>
        <taxon>Bacillati</taxon>
        <taxon>Bacillota</taxon>
        <taxon>Clostridia</taxon>
        <taxon>Lachnospirales</taxon>
        <taxon>Lachnospiraceae</taxon>
        <taxon>Tyzzerella</taxon>
    </lineage>
</organism>
<evidence type="ECO:0000313" key="1">
    <source>
        <dbReference type="EMBL" id="VYS84634.1"/>
    </source>
</evidence>
<dbReference type="AlphaFoldDB" id="A0A6N2RVG3"/>
<gene>
    <name evidence="1" type="ORF">CNLFYP112_01017</name>
</gene>
<dbReference type="EMBL" id="CACRTG010000002">
    <property type="protein sequence ID" value="VYS84634.1"/>
    <property type="molecule type" value="Genomic_DNA"/>
</dbReference>